<feature type="region of interest" description="Disordered" evidence="1">
    <location>
        <begin position="255"/>
        <end position="288"/>
    </location>
</feature>
<evidence type="ECO:0000313" key="3">
    <source>
        <dbReference type="EMBL" id="KAG5463346.1"/>
    </source>
</evidence>
<accession>A0A8H8A1M6</accession>
<keyword evidence="4" id="KW-1185">Reference proteome</keyword>
<dbReference type="AlphaFoldDB" id="A0A8H8A1M6"/>
<dbReference type="OrthoDB" id="258627at2759"/>
<dbReference type="Pfam" id="PF02492">
    <property type="entry name" value="cobW"/>
    <property type="match status" value="1"/>
</dbReference>
<organism evidence="3 4">
    <name type="scientific">Olpidium bornovanus</name>
    <dbReference type="NCBI Taxonomy" id="278681"/>
    <lineage>
        <taxon>Eukaryota</taxon>
        <taxon>Fungi</taxon>
        <taxon>Fungi incertae sedis</taxon>
        <taxon>Olpidiomycota</taxon>
        <taxon>Olpidiomycotina</taxon>
        <taxon>Olpidiomycetes</taxon>
        <taxon>Olpidiales</taxon>
        <taxon>Olpidiaceae</taxon>
        <taxon>Olpidium</taxon>
    </lineage>
</organism>
<dbReference type="EMBL" id="JAEFCI010000746">
    <property type="protein sequence ID" value="KAG5463346.1"/>
    <property type="molecule type" value="Genomic_DNA"/>
</dbReference>
<feature type="region of interest" description="Disordered" evidence="1">
    <location>
        <begin position="148"/>
        <end position="240"/>
    </location>
</feature>
<name>A0A8H8A1M6_9FUNG</name>
<dbReference type="GO" id="GO:0005737">
    <property type="term" value="C:cytoplasm"/>
    <property type="evidence" value="ECO:0007669"/>
    <property type="project" value="TreeGrafter"/>
</dbReference>
<dbReference type="Proteomes" id="UP000673691">
    <property type="component" value="Unassembled WGS sequence"/>
</dbReference>
<evidence type="ECO:0000313" key="4">
    <source>
        <dbReference type="Proteomes" id="UP000673691"/>
    </source>
</evidence>
<dbReference type="InterPro" id="IPR003495">
    <property type="entry name" value="CobW/HypB/UreG_nucleotide-bd"/>
</dbReference>
<gene>
    <name evidence="3" type="ORF">BJ554DRAFT_8358</name>
</gene>
<dbReference type="PANTHER" id="PTHR13748">
    <property type="entry name" value="COBW-RELATED"/>
    <property type="match status" value="1"/>
</dbReference>
<dbReference type="Gene3D" id="3.40.50.300">
    <property type="entry name" value="P-loop containing nucleotide triphosphate hydrolases"/>
    <property type="match status" value="1"/>
</dbReference>
<dbReference type="SUPFAM" id="SSF52540">
    <property type="entry name" value="P-loop containing nucleoside triphosphate hydrolases"/>
    <property type="match status" value="1"/>
</dbReference>
<evidence type="ECO:0000256" key="1">
    <source>
        <dbReference type="SAM" id="MobiDB-lite"/>
    </source>
</evidence>
<comment type="caution">
    <text evidence="3">The sequence shown here is derived from an EMBL/GenBank/DDBJ whole genome shotgun (WGS) entry which is preliminary data.</text>
</comment>
<dbReference type="InterPro" id="IPR027417">
    <property type="entry name" value="P-loop_NTPase"/>
</dbReference>
<dbReference type="PANTHER" id="PTHR13748:SF31">
    <property type="entry name" value="ZINC-REGULATED GTPASE METALLOPROTEIN ACTIVATOR 1A-RELATED"/>
    <property type="match status" value="1"/>
</dbReference>
<sequence length="414" mass="45505">MRIRQDAEGASVDQERYIQELAAKYGITSGRAVWMPMETPQCEGSTEEKRVDTTRFKEMMGGLLFVAMGTWPDIAFATGYPFPDTTPRPHRALDEMFGLSATRPNRPRTSAAASLVPAWRPVEIDFRSYGNGFFFLFPLVRVRRGWGRRTSAPQNRRAERKERESEGRAETPRANPPAQLLPPLRSKAEPIARGGACRAREKPRVPLLGQRMSEICTPDRGGDHDVDSGDDDDEPCPELLDPQVGTTEDAAARWENAGAPKVHRQSGASGRGGGRQPDRVAYGGDDDASRDTKCPVTIVTGFLGSGKTTFMNYILSEPHGKRIAVILNEFGESVFSAKSCGRARRGWGRRGAADGREIVTSSVDNRCRTCLSDFGPKTCSAGGEIEKSLSVSQDGDLFEEWLELRNGCLCCTVK</sequence>
<evidence type="ECO:0000259" key="2">
    <source>
        <dbReference type="Pfam" id="PF02492"/>
    </source>
</evidence>
<protein>
    <recommendedName>
        <fullName evidence="2">CobW/HypB/UreG nucleotide-binding domain-containing protein</fullName>
    </recommendedName>
</protein>
<proteinExistence type="predicted"/>
<dbReference type="InterPro" id="IPR051316">
    <property type="entry name" value="Zinc-reg_GTPase_activator"/>
</dbReference>
<feature type="compositionally biased region" description="Basic and acidic residues" evidence="1">
    <location>
        <begin position="156"/>
        <end position="171"/>
    </location>
</feature>
<reference evidence="3 4" key="1">
    <citation type="journal article" name="Sci. Rep.">
        <title>Genome-scale phylogenetic analyses confirm Olpidium as the closest living zoosporic fungus to the non-flagellated, terrestrial fungi.</title>
        <authorList>
            <person name="Chang Y."/>
            <person name="Rochon D."/>
            <person name="Sekimoto S."/>
            <person name="Wang Y."/>
            <person name="Chovatia M."/>
            <person name="Sandor L."/>
            <person name="Salamov A."/>
            <person name="Grigoriev I.V."/>
            <person name="Stajich J.E."/>
            <person name="Spatafora J.W."/>
        </authorList>
    </citation>
    <scope>NUCLEOTIDE SEQUENCE [LARGE SCALE GENOMIC DNA]</scope>
    <source>
        <strain evidence="3">S191</strain>
    </source>
</reference>
<feature type="domain" description="CobW/HypB/UreG nucleotide-binding" evidence="2">
    <location>
        <begin position="295"/>
        <end position="333"/>
    </location>
</feature>